<name>A0A414PM80_FUSMR</name>
<evidence type="ECO:0000313" key="2">
    <source>
        <dbReference type="Proteomes" id="UP000284676"/>
    </source>
</evidence>
<dbReference type="Proteomes" id="UP000284676">
    <property type="component" value="Unassembled WGS sequence"/>
</dbReference>
<comment type="caution">
    <text evidence="1">The sequence shown here is derived from an EMBL/GenBank/DDBJ whole genome shotgun (WGS) entry which is preliminary data.</text>
</comment>
<accession>A0A414PM80</accession>
<dbReference type="RefSeq" id="WP_118234759.1">
    <property type="nucleotide sequence ID" value="NZ_CAEUHP010000001.1"/>
</dbReference>
<evidence type="ECO:0000313" key="1">
    <source>
        <dbReference type="EMBL" id="RHF69695.1"/>
    </source>
</evidence>
<reference evidence="1 2" key="1">
    <citation type="submission" date="2018-08" db="EMBL/GenBank/DDBJ databases">
        <title>A genome reference for cultivated species of the human gut microbiota.</title>
        <authorList>
            <person name="Zou Y."/>
            <person name="Xue W."/>
            <person name="Luo G."/>
        </authorList>
    </citation>
    <scope>NUCLEOTIDE SEQUENCE [LARGE SCALE GENOMIC DNA]</scope>
    <source>
        <strain evidence="1 2">AM25-1</strain>
    </source>
</reference>
<gene>
    <name evidence="1" type="ORF">DW663_12460</name>
</gene>
<proteinExistence type="predicted"/>
<organism evidence="1 2">
    <name type="scientific">Fusobacterium mortiferum</name>
    <dbReference type="NCBI Taxonomy" id="850"/>
    <lineage>
        <taxon>Bacteria</taxon>
        <taxon>Fusobacteriati</taxon>
        <taxon>Fusobacteriota</taxon>
        <taxon>Fusobacteriia</taxon>
        <taxon>Fusobacteriales</taxon>
        <taxon>Fusobacteriaceae</taxon>
        <taxon>Fusobacterium</taxon>
    </lineage>
</organism>
<sequence length="98" mass="11271">MLSTKRVIKILEKLIEEMEKINVRKVVSISLSETNRNIPKIPKAVIKEMLEEVKQKNKTNLSIVDIPDDDSRYIFQDILNGKLVVNNLSKEVIIGVRI</sequence>
<dbReference type="AlphaFoldDB" id="A0A414PM80"/>
<dbReference type="EMBL" id="QRHL01000044">
    <property type="protein sequence ID" value="RHF69695.1"/>
    <property type="molecule type" value="Genomic_DNA"/>
</dbReference>
<protein>
    <submittedName>
        <fullName evidence="1">Uncharacterized protein</fullName>
    </submittedName>
</protein>